<gene>
    <name evidence="8" type="primary">trpS</name>
    <name evidence="10" type="ORF">UW74_C0023G0007</name>
</gene>
<evidence type="ECO:0000256" key="8">
    <source>
        <dbReference type="HAMAP-Rule" id="MF_00140"/>
    </source>
</evidence>
<dbReference type="InterPro" id="IPR024109">
    <property type="entry name" value="Trp-tRNA-ligase_bac-type"/>
</dbReference>
<feature type="binding site" evidence="8">
    <location>
        <position position="152"/>
    </location>
    <ligand>
        <name>L-tryptophan</name>
        <dbReference type="ChEBI" id="CHEBI:57912"/>
    </ligand>
</feature>
<comment type="function">
    <text evidence="8">Catalyzes the attachment of tryptophan to tRNA(Trp).</text>
</comment>
<feature type="short sequence motif" description="'HIGH' region" evidence="8">
    <location>
        <begin position="31"/>
        <end position="39"/>
    </location>
</feature>
<feature type="binding site" evidence="8">
    <location>
        <begin position="212"/>
        <end position="216"/>
    </location>
    <ligand>
        <name>ATP</name>
        <dbReference type="ChEBI" id="CHEBI:30616"/>
    </ligand>
</feature>
<dbReference type="SUPFAM" id="SSF52374">
    <property type="entry name" value="Nucleotidylyl transferase"/>
    <property type="match status" value="1"/>
</dbReference>
<dbReference type="InterPro" id="IPR050203">
    <property type="entry name" value="Trp-tRNA_synthetase"/>
</dbReference>
<dbReference type="GO" id="GO:0005524">
    <property type="term" value="F:ATP binding"/>
    <property type="evidence" value="ECO:0007669"/>
    <property type="project" value="UniProtKB-UniRule"/>
</dbReference>
<sequence length="345" mass="38675">MERNLFFRYNIKMAKETLPVGRQVAVSGVQPSGDIHIGNYLGAIKQFVELQNKYKTFFFIVDLHALTENPDPKKLREQTINLAALYIACGLNPKKTTLFIQSHVPAHAELGWILNTITPLGELQRMTQFKDKSEKHGVLAGLLNYPTLMAADILLYQPDIVPVGEDQVQHVELTRTLARKFNSKYGETFKEPKVLLQKEVARVMGLDDPTKKMSKSAGLNNYIALTDAPDVIRKKIKTAVTDSGSEIIYNTEAKPGISNLLSIYSAFSGETISKLESKYKDKKYGEFKSDLAELLVQKLSPIQEKYKSLLKNKKSLMKILDAGAKAANKVAEKTMKEVREKIGLI</sequence>
<feature type="binding site" evidence="8">
    <location>
        <position position="203"/>
    </location>
    <ligand>
        <name>ATP</name>
        <dbReference type="ChEBI" id="CHEBI:30616"/>
    </ligand>
</feature>
<name>A0A0G1K4N4_9BACT</name>
<comment type="caution">
    <text evidence="10">The sequence shown here is derived from an EMBL/GenBank/DDBJ whole genome shotgun (WGS) entry which is preliminary data.</text>
</comment>
<keyword evidence="4 8" id="KW-0067">ATP-binding</keyword>
<reference evidence="10 11" key="1">
    <citation type="journal article" date="2015" name="Nature">
        <title>rRNA introns, odd ribosomes, and small enigmatic genomes across a large radiation of phyla.</title>
        <authorList>
            <person name="Brown C.T."/>
            <person name="Hug L.A."/>
            <person name="Thomas B.C."/>
            <person name="Sharon I."/>
            <person name="Castelle C.J."/>
            <person name="Singh A."/>
            <person name="Wilkins M.J."/>
            <person name="Williams K.H."/>
            <person name="Banfield J.F."/>
        </authorList>
    </citation>
    <scope>NUCLEOTIDE SEQUENCE [LARGE SCALE GENOMIC DNA]</scope>
</reference>
<dbReference type="PATRIC" id="fig|1618657.3.peg.288"/>
<protein>
    <recommendedName>
        <fullName evidence="8">Tryptophan--tRNA ligase</fullName>
        <ecNumber evidence="8">6.1.1.2</ecNumber>
    </recommendedName>
    <alternativeName>
        <fullName evidence="8">Tryptophanyl-tRNA synthetase</fullName>
        <shortName evidence="8">TrpRS</shortName>
    </alternativeName>
</protein>
<dbReference type="CDD" id="cd00806">
    <property type="entry name" value="TrpRS_core"/>
    <property type="match status" value="1"/>
</dbReference>
<evidence type="ECO:0000256" key="1">
    <source>
        <dbReference type="ARBA" id="ARBA00005594"/>
    </source>
</evidence>
<evidence type="ECO:0000256" key="7">
    <source>
        <dbReference type="ARBA" id="ARBA00049929"/>
    </source>
</evidence>
<dbReference type="InterPro" id="IPR014729">
    <property type="entry name" value="Rossmann-like_a/b/a_fold"/>
</dbReference>
<dbReference type="GO" id="GO:0004830">
    <property type="term" value="F:tryptophan-tRNA ligase activity"/>
    <property type="evidence" value="ECO:0007669"/>
    <property type="project" value="UniProtKB-UniRule"/>
</dbReference>
<keyword evidence="2 8" id="KW-0436">Ligase</keyword>
<feature type="binding site" evidence="8">
    <location>
        <begin position="38"/>
        <end position="39"/>
    </location>
    <ligand>
        <name>ATP</name>
        <dbReference type="ChEBI" id="CHEBI:30616"/>
    </ligand>
</feature>
<dbReference type="Gene3D" id="1.10.240.10">
    <property type="entry name" value="Tyrosyl-Transfer RNA Synthetase"/>
    <property type="match status" value="1"/>
</dbReference>
<dbReference type="Gene3D" id="3.40.50.620">
    <property type="entry name" value="HUPs"/>
    <property type="match status" value="1"/>
</dbReference>
<dbReference type="NCBIfam" id="TIGR00233">
    <property type="entry name" value="trpS"/>
    <property type="match status" value="1"/>
</dbReference>
<comment type="similarity">
    <text evidence="1 8 9">Belongs to the class-I aminoacyl-tRNA synthetase family.</text>
</comment>
<proteinExistence type="inferred from homology"/>
<accession>A0A0G1K4N4</accession>
<dbReference type="InterPro" id="IPR002305">
    <property type="entry name" value="aa-tRNA-synth_Ic"/>
</dbReference>
<evidence type="ECO:0000256" key="6">
    <source>
        <dbReference type="ARBA" id="ARBA00023146"/>
    </source>
</evidence>
<evidence type="ECO:0000256" key="2">
    <source>
        <dbReference type="ARBA" id="ARBA00022598"/>
    </source>
</evidence>
<dbReference type="GO" id="GO:0006436">
    <property type="term" value="P:tryptophanyl-tRNA aminoacylation"/>
    <property type="evidence" value="ECO:0007669"/>
    <property type="project" value="UniProtKB-UniRule"/>
</dbReference>
<dbReference type="EC" id="6.1.1.2" evidence="8"/>
<feature type="binding site" evidence="8">
    <location>
        <begin position="164"/>
        <end position="166"/>
    </location>
    <ligand>
        <name>ATP</name>
        <dbReference type="ChEBI" id="CHEBI:30616"/>
    </ligand>
</feature>
<dbReference type="FunFam" id="1.10.240.10:FF:000002">
    <property type="entry name" value="Tryptophan--tRNA ligase"/>
    <property type="match status" value="1"/>
</dbReference>
<organism evidence="10 11">
    <name type="scientific">Candidatus Giovannonibacteria bacterium GW2011_GWC2_44_8</name>
    <dbReference type="NCBI Taxonomy" id="1618657"/>
    <lineage>
        <taxon>Bacteria</taxon>
        <taxon>Candidatus Giovannoniibacteriota</taxon>
    </lineage>
</organism>
<evidence type="ECO:0000256" key="5">
    <source>
        <dbReference type="ARBA" id="ARBA00022917"/>
    </source>
</evidence>
<evidence type="ECO:0000256" key="9">
    <source>
        <dbReference type="RuleBase" id="RU363036"/>
    </source>
</evidence>
<dbReference type="Proteomes" id="UP000034889">
    <property type="component" value="Unassembled WGS sequence"/>
</dbReference>
<keyword evidence="3 8" id="KW-0547">Nucleotide-binding</keyword>
<dbReference type="InterPro" id="IPR001412">
    <property type="entry name" value="aa-tRNA-synth_I_CS"/>
</dbReference>
<keyword evidence="6 8" id="KW-0030">Aminoacyl-tRNA synthetase</keyword>
<dbReference type="PRINTS" id="PR01039">
    <property type="entry name" value="TRNASYNTHTRP"/>
</dbReference>
<keyword evidence="5 8" id="KW-0648">Protein biosynthesis</keyword>
<evidence type="ECO:0000313" key="11">
    <source>
        <dbReference type="Proteomes" id="UP000034889"/>
    </source>
</evidence>
<dbReference type="EMBL" id="LCJM01000023">
    <property type="protein sequence ID" value="KKT78468.1"/>
    <property type="molecule type" value="Genomic_DNA"/>
</dbReference>
<dbReference type="PANTHER" id="PTHR43766:SF1">
    <property type="entry name" value="TRYPTOPHAN--TRNA LIGASE, MITOCHONDRIAL"/>
    <property type="match status" value="1"/>
</dbReference>
<evidence type="ECO:0000256" key="4">
    <source>
        <dbReference type="ARBA" id="ARBA00022840"/>
    </source>
</evidence>
<feature type="binding site" evidence="8">
    <location>
        <begin position="30"/>
        <end position="32"/>
    </location>
    <ligand>
        <name>ATP</name>
        <dbReference type="ChEBI" id="CHEBI:30616"/>
    </ligand>
</feature>
<dbReference type="AlphaFoldDB" id="A0A0G1K4N4"/>
<dbReference type="GO" id="GO:0005829">
    <property type="term" value="C:cytosol"/>
    <property type="evidence" value="ECO:0007669"/>
    <property type="project" value="TreeGrafter"/>
</dbReference>
<dbReference type="InterPro" id="IPR002306">
    <property type="entry name" value="Trp-tRNA-ligase"/>
</dbReference>
<comment type="catalytic activity">
    <reaction evidence="7 8">
        <text>tRNA(Trp) + L-tryptophan + ATP = L-tryptophyl-tRNA(Trp) + AMP + diphosphate + H(+)</text>
        <dbReference type="Rhea" id="RHEA:24080"/>
        <dbReference type="Rhea" id="RHEA-COMP:9671"/>
        <dbReference type="Rhea" id="RHEA-COMP:9705"/>
        <dbReference type="ChEBI" id="CHEBI:15378"/>
        <dbReference type="ChEBI" id="CHEBI:30616"/>
        <dbReference type="ChEBI" id="CHEBI:33019"/>
        <dbReference type="ChEBI" id="CHEBI:57912"/>
        <dbReference type="ChEBI" id="CHEBI:78442"/>
        <dbReference type="ChEBI" id="CHEBI:78535"/>
        <dbReference type="ChEBI" id="CHEBI:456215"/>
        <dbReference type="EC" id="6.1.1.2"/>
    </reaction>
</comment>
<dbReference type="PANTHER" id="PTHR43766">
    <property type="entry name" value="TRYPTOPHAN--TRNA LIGASE, MITOCHONDRIAL"/>
    <property type="match status" value="1"/>
</dbReference>
<dbReference type="Pfam" id="PF00579">
    <property type="entry name" value="tRNA-synt_1b"/>
    <property type="match status" value="1"/>
</dbReference>
<comment type="subunit">
    <text evidence="8">Homodimer.</text>
</comment>
<feature type="short sequence motif" description="'KMSKS' region" evidence="8">
    <location>
        <begin position="212"/>
        <end position="216"/>
    </location>
</feature>
<keyword evidence="8" id="KW-0963">Cytoplasm</keyword>
<dbReference type="PROSITE" id="PS00178">
    <property type="entry name" value="AA_TRNA_LIGASE_I"/>
    <property type="match status" value="1"/>
</dbReference>
<dbReference type="HAMAP" id="MF_00140_B">
    <property type="entry name" value="Trp_tRNA_synth_B"/>
    <property type="match status" value="1"/>
</dbReference>
<evidence type="ECO:0000313" key="10">
    <source>
        <dbReference type="EMBL" id="KKT78468.1"/>
    </source>
</evidence>
<evidence type="ECO:0000256" key="3">
    <source>
        <dbReference type="ARBA" id="ARBA00022741"/>
    </source>
</evidence>
<comment type="subcellular location">
    <subcellularLocation>
        <location evidence="8">Cytoplasm</location>
    </subcellularLocation>
</comment>